<protein>
    <submittedName>
        <fullName evidence="1">Uncharacterized protein</fullName>
    </submittedName>
</protein>
<organism evidence="1 2">
    <name type="scientific">Pedobacter steynii</name>
    <dbReference type="NCBI Taxonomy" id="430522"/>
    <lineage>
        <taxon>Bacteria</taxon>
        <taxon>Pseudomonadati</taxon>
        <taxon>Bacteroidota</taxon>
        <taxon>Sphingobacteriia</taxon>
        <taxon>Sphingobacteriales</taxon>
        <taxon>Sphingobacteriaceae</taxon>
        <taxon>Pedobacter</taxon>
    </lineage>
</organism>
<sequence length="57" mass="6912">MSRYKDPNVKGRKFNGSPHLKFKMVKQSPRQKIRQLLRSFVPLEQFWPNRTPDKIEQ</sequence>
<name>A0A1H0G828_9SPHI</name>
<dbReference type="EMBL" id="FNGY01000011">
    <property type="protein sequence ID" value="SDO03055.1"/>
    <property type="molecule type" value="Genomic_DNA"/>
</dbReference>
<reference evidence="2" key="1">
    <citation type="submission" date="2016-10" db="EMBL/GenBank/DDBJ databases">
        <authorList>
            <person name="Varghese N."/>
            <person name="Submissions S."/>
        </authorList>
    </citation>
    <scope>NUCLEOTIDE SEQUENCE [LARGE SCALE GENOMIC DNA]</scope>
    <source>
        <strain evidence="2">DSM 19110</strain>
    </source>
</reference>
<evidence type="ECO:0000313" key="1">
    <source>
        <dbReference type="EMBL" id="SDO03055.1"/>
    </source>
</evidence>
<dbReference type="AlphaFoldDB" id="A0A1H0G828"/>
<dbReference type="Proteomes" id="UP000183200">
    <property type="component" value="Unassembled WGS sequence"/>
</dbReference>
<keyword evidence="2" id="KW-1185">Reference proteome</keyword>
<dbReference type="RefSeq" id="WP_172664971.1">
    <property type="nucleotide sequence ID" value="NZ_FNGY01000011.1"/>
</dbReference>
<accession>A0A1H0G828</accession>
<proteinExistence type="predicted"/>
<evidence type="ECO:0000313" key="2">
    <source>
        <dbReference type="Proteomes" id="UP000183200"/>
    </source>
</evidence>
<gene>
    <name evidence="1" type="ORF">SAMN05421820_11169</name>
</gene>